<dbReference type="SUPFAM" id="SSF53474">
    <property type="entry name" value="alpha/beta-Hydrolases"/>
    <property type="match status" value="1"/>
</dbReference>
<organism evidence="3 4">
    <name type="scientific">Coemansia brasiliensis</name>
    <dbReference type="NCBI Taxonomy" id="2650707"/>
    <lineage>
        <taxon>Eukaryota</taxon>
        <taxon>Fungi</taxon>
        <taxon>Fungi incertae sedis</taxon>
        <taxon>Zoopagomycota</taxon>
        <taxon>Kickxellomycotina</taxon>
        <taxon>Kickxellomycetes</taxon>
        <taxon>Kickxellales</taxon>
        <taxon>Kickxellaceae</taxon>
        <taxon>Coemansia</taxon>
    </lineage>
</organism>
<dbReference type="GO" id="GO:0005737">
    <property type="term" value="C:cytoplasm"/>
    <property type="evidence" value="ECO:0007669"/>
    <property type="project" value="TreeGrafter"/>
</dbReference>
<protein>
    <recommendedName>
        <fullName evidence="2">DDHD domain-containing protein</fullName>
    </recommendedName>
</protein>
<feature type="compositionally biased region" description="Polar residues" evidence="1">
    <location>
        <begin position="397"/>
        <end position="420"/>
    </location>
</feature>
<feature type="compositionally biased region" description="Polar residues" evidence="1">
    <location>
        <begin position="481"/>
        <end position="497"/>
    </location>
</feature>
<proteinExistence type="predicted"/>
<dbReference type="InterPro" id="IPR029058">
    <property type="entry name" value="AB_hydrolase_fold"/>
</dbReference>
<accession>A0A9W8IG88</accession>
<dbReference type="Proteomes" id="UP001139887">
    <property type="component" value="Unassembled WGS sequence"/>
</dbReference>
<dbReference type="InterPro" id="IPR004177">
    <property type="entry name" value="DDHD_dom"/>
</dbReference>
<evidence type="ECO:0000313" key="4">
    <source>
        <dbReference type="Proteomes" id="UP001139887"/>
    </source>
</evidence>
<keyword evidence="4" id="KW-1185">Reference proteome</keyword>
<evidence type="ECO:0000313" key="3">
    <source>
        <dbReference type="EMBL" id="KAJ2850700.1"/>
    </source>
</evidence>
<comment type="caution">
    <text evidence="3">The sequence shown here is derived from an EMBL/GenBank/DDBJ whole genome shotgun (WGS) entry which is preliminary data.</text>
</comment>
<dbReference type="Gene3D" id="3.40.50.1820">
    <property type="entry name" value="alpha/beta hydrolase"/>
    <property type="match status" value="1"/>
</dbReference>
<feature type="domain" description="DDHD" evidence="2">
    <location>
        <begin position="194"/>
        <end position="750"/>
    </location>
</feature>
<dbReference type="GO" id="GO:0004620">
    <property type="term" value="F:phospholipase activity"/>
    <property type="evidence" value="ECO:0007669"/>
    <property type="project" value="TreeGrafter"/>
</dbReference>
<evidence type="ECO:0000256" key="1">
    <source>
        <dbReference type="SAM" id="MobiDB-lite"/>
    </source>
</evidence>
<reference evidence="3" key="1">
    <citation type="submission" date="2022-07" db="EMBL/GenBank/DDBJ databases">
        <title>Phylogenomic reconstructions and comparative analyses of Kickxellomycotina fungi.</title>
        <authorList>
            <person name="Reynolds N.K."/>
            <person name="Stajich J.E."/>
            <person name="Barry K."/>
            <person name="Grigoriev I.V."/>
            <person name="Crous P."/>
            <person name="Smith M.E."/>
        </authorList>
    </citation>
    <scope>NUCLEOTIDE SEQUENCE</scope>
    <source>
        <strain evidence="3">NRRL 1566</strain>
    </source>
</reference>
<feature type="region of interest" description="Disordered" evidence="1">
    <location>
        <begin position="672"/>
        <end position="703"/>
    </location>
</feature>
<dbReference type="PROSITE" id="PS51043">
    <property type="entry name" value="DDHD"/>
    <property type="match status" value="1"/>
</dbReference>
<dbReference type="InterPro" id="IPR058055">
    <property type="entry name" value="PA-PLA1"/>
</dbReference>
<dbReference type="EMBL" id="JANBUW010000025">
    <property type="protein sequence ID" value="KAJ2850700.1"/>
    <property type="molecule type" value="Genomic_DNA"/>
</dbReference>
<dbReference type="PANTHER" id="PTHR23509">
    <property type="entry name" value="PA-PL1 PHOSPHOLIPASE FAMILY"/>
    <property type="match status" value="1"/>
</dbReference>
<gene>
    <name evidence="3" type="ORF">IWW36_001668</name>
</gene>
<dbReference type="GO" id="GO:0046872">
    <property type="term" value="F:metal ion binding"/>
    <property type="evidence" value="ECO:0007669"/>
    <property type="project" value="InterPro"/>
</dbReference>
<dbReference type="SMART" id="SM01127">
    <property type="entry name" value="DDHD"/>
    <property type="match status" value="1"/>
</dbReference>
<feature type="region of interest" description="Disordered" evidence="1">
    <location>
        <begin position="352"/>
        <end position="384"/>
    </location>
</feature>
<feature type="compositionally biased region" description="Polar residues" evidence="1">
    <location>
        <begin position="352"/>
        <end position="367"/>
    </location>
</feature>
<sequence length="753" mass="84506">MKFTQPSCKAVENASPDKSKVTHLMILVPGTGPQSEDDKPKGTFTKKAIKFRTMLQEICQKEFAHQNAHVEMVSILYHADLHKLETAKTRMDKVTLPSIPWIRSIDNERIGDIMYYYSTFHGHEILKMVIEKLNRVYDEFIQEHPDFVGPVSLVAHSMGGLLCYEILYMMNMLEQGKQAGGVWEALRYRDLPLLKFTPRQLFTMGSPHGGSLVFRRLYFSEYLMNPSIKFHNIFHPYDPFGYRTEPLVDERFVDVPAVPIARLEESRPTSLGNSLQQQQMQPPFYRHKRKHKSLGDSVADIGKTFVDAVVVGPVALSTTVLKAAKTSVTAPIHAVTKRNYHHQSGRISSFLGLSQSSEKLPETSNEFPSMHRQQRNRSRSFGRLLRPLSLGDKRSWSFMSRSTKPTYHSDSNTQTDSNIGRSPRLASYSSGMTFDKQLDQRENEPDSSAEKLQAYSMSQDQQQAESSEESSNSLVQAPAGAQSSRSQSLVPHIQTVQSNGSSSSSSSDGENDTSASEETVGDQMEDMLVSDLVHVFSLTRPPGRDQQLAEAQGLPLSSRIMTLKHAAGKPIARTESPTLQRHHQELEHSANSVYNADIQRIKRWEPVGAKRLIVEHEAKTAVRRANTLPLTLADGRRMARAIAEGNSPPIAKEPGKGSEGVVQEPQIIEQVPEADMPADGRSLSDSATPSQPPDEEQPSVSGLPYSERMDYIVPFTKRHLQNEYWLGLQAHFSYWTSRDVVYHILLHTLGQSQ</sequence>
<dbReference type="OrthoDB" id="431378at2759"/>
<feature type="compositionally biased region" description="Low complexity" evidence="1">
    <location>
        <begin position="456"/>
        <end position="473"/>
    </location>
</feature>
<feature type="compositionally biased region" description="Low complexity" evidence="1">
    <location>
        <begin position="498"/>
        <end position="516"/>
    </location>
</feature>
<dbReference type="AlphaFoldDB" id="A0A9W8IG88"/>
<feature type="region of interest" description="Disordered" evidence="1">
    <location>
        <begin position="396"/>
        <end position="520"/>
    </location>
</feature>
<name>A0A9W8IG88_9FUNG</name>
<dbReference type="Pfam" id="PF02862">
    <property type="entry name" value="DDHD"/>
    <property type="match status" value="1"/>
</dbReference>
<evidence type="ECO:0000259" key="2">
    <source>
        <dbReference type="PROSITE" id="PS51043"/>
    </source>
</evidence>
<dbReference type="PANTHER" id="PTHR23509:SF10">
    <property type="entry name" value="LD21067P"/>
    <property type="match status" value="1"/>
</dbReference>